<comment type="subunit">
    <text evidence="6">Component of the lipopolysaccharide transport and assembly complex. Interacts with LptD.</text>
</comment>
<dbReference type="Proteomes" id="UP000322981">
    <property type="component" value="Unassembled WGS sequence"/>
</dbReference>
<accession>A0A5M8FVH7</accession>
<dbReference type="InterPro" id="IPR007485">
    <property type="entry name" value="LPS_assembly_LptE"/>
</dbReference>
<keyword evidence="1" id="KW-0732">Signal</keyword>
<evidence type="ECO:0000256" key="4">
    <source>
        <dbReference type="ARBA" id="ARBA00023237"/>
    </source>
</evidence>
<keyword evidence="5" id="KW-0449">Lipoprotein</keyword>
<dbReference type="PANTHER" id="PTHR38098:SF1">
    <property type="entry name" value="LPS-ASSEMBLY LIPOPROTEIN LPTE"/>
    <property type="match status" value="1"/>
</dbReference>
<evidence type="ECO:0000256" key="5">
    <source>
        <dbReference type="ARBA" id="ARBA00023288"/>
    </source>
</evidence>
<keyword evidence="3" id="KW-0564">Palmitate</keyword>
<evidence type="ECO:0000313" key="7">
    <source>
        <dbReference type="EMBL" id="KAA6187824.1"/>
    </source>
</evidence>
<evidence type="ECO:0000256" key="6">
    <source>
        <dbReference type="HAMAP-Rule" id="MF_01186"/>
    </source>
</evidence>
<keyword evidence="2 6" id="KW-0472">Membrane</keyword>
<dbReference type="PANTHER" id="PTHR38098">
    <property type="entry name" value="LPS-ASSEMBLY LIPOPROTEIN LPTE"/>
    <property type="match status" value="1"/>
</dbReference>
<dbReference type="GO" id="GO:0015920">
    <property type="term" value="P:lipopolysaccharide transport"/>
    <property type="evidence" value="ECO:0007669"/>
    <property type="project" value="TreeGrafter"/>
</dbReference>
<evidence type="ECO:0000313" key="8">
    <source>
        <dbReference type="Proteomes" id="UP000322981"/>
    </source>
</evidence>
<comment type="caution">
    <text evidence="7">The sequence shown here is derived from an EMBL/GenBank/DDBJ whole genome shotgun (WGS) entry which is preliminary data.</text>
</comment>
<proteinExistence type="inferred from homology"/>
<dbReference type="GO" id="GO:0001530">
    <property type="term" value="F:lipopolysaccharide binding"/>
    <property type="evidence" value="ECO:0007669"/>
    <property type="project" value="TreeGrafter"/>
</dbReference>
<gene>
    <name evidence="6" type="primary">lptE</name>
    <name evidence="7" type="ORF">F2Q65_00855</name>
</gene>
<dbReference type="Pfam" id="PF04390">
    <property type="entry name" value="LptE"/>
    <property type="match status" value="1"/>
</dbReference>
<comment type="similarity">
    <text evidence="6">Belongs to the LptE lipoprotein family.</text>
</comment>
<comment type="function">
    <text evidence="6">Together with LptD, is involved in the assembly of lipopolysaccharide (LPS) at the surface of the outer membrane. Required for the proper assembly of LptD. Binds LPS and may serve as the LPS recognition site at the outer membrane.</text>
</comment>
<dbReference type="GO" id="GO:0043165">
    <property type="term" value="P:Gram-negative-bacterium-type cell outer membrane assembly"/>
    <property type="evidence" value="ECO:0007669"/>
    <property type="project" value="UniProtKB-UniRule"/>
</dbReference>
<keyword evidence="4 6" id="KW-0998">Cell outer membrane</keyword>
<protein>
    <recommendedName>
        <fullName evidence="6">LPS-assembly lipoprotein LptE</fullName>
    </recommendedName>
</protein>
<evidence type="ECO:0000256" key="3">
    <source>
        <dbReference type="ARBA" id="ARBA00023139"/>
    </source>
</evidence>
<dbReference type="HAMAP" id="MF_01186">
    <property type="entry name" value="LPS_assembly_LptE"/>
    <property type="match status" value="1"/>
</dbReference>
<dbReference type="RefSeq" id="WP_150089448.1">
    <property type="nucleotide sequence ID" value="NZ_JBFUOH010000103.1"/>
</dbReference>
<name>A0A5M8FVH7_9GAMM</name>
<evidence type="ECO:0000256" key="2">
    <source>
        <dbReference type="ARBA" id="ARBA00023136"/>
    </source>
</evidence>
<dbReference type="GO" id="GO:0009279">
    <property type="term" value="C:cell outer membrane"/>
    <property type="evidence" value="ECO:0007669"/>
    <property type="project" value="UniProtKB-UniRule"/>
</dbReference>
<dbReference type="OrthoDB" id="7349153at2"/>
<keyword evidence="8" id="KW-1185">Reference proteome</keyword>
<dbReference type="EMBL" id="VWXX01000001">
    <property type="protein sequence ID" value="KAA6187824.1"/>
    <property type="molecule type" value="Genomic_DNA"/>
</dbReference>
<sequence length="200" mass="21248">MTRVRSRTAASGARHSNRLVPALVLILGLTLTLGGCGFQLRGAVDIPPDLSPLYVQSGGLVGWAIESRLPGSGVQTTRDATKAGMVLRILSESRDSRVVALDRNGRALAYVLTYRVRFDARDDQGNVLMPPQSIVLERTFDDNPDVSVLGKQEESDIIYQDLANDAADQVLLRLRAALTARGAASGRTPSKAPGGGVPAS</sequence>
<organism evidence="7 8">
    <name type="scientific">Thiohalocapsa marina</name>
    <dbReference type="NCBI Taxonomy" id="424902"/>
    <lineage>
        <taxon>Bacteria</taxon>
        <taxon>Pseudomonadati</taxon>
        <taxon>Pseudomonadota</taxon>
        <taxon>Gammaproteobacteria</taxon>
        <taxon>Chromatiales</taxon>
        <taxon>Chromatiaceae</taxon>
        <taxon>Thiohalocapsa</taxon>
    </lineage>
</organism>
<dbReference type="Gene3D" id="3.30.160.150">
    <property type="entry name" value="Lipoprotein like domain"/>
    <property type="match status" value="1"/>
</dbReference>
<evidence type="ECO:0000256" key="1">
    <source>
        <dbReference type="ARBA" id="ARBA00022729"/>
    </source>
</evidence>
<dbReference type="GO" id="GO:1990351">
    <property type="term" value="C:transporter complex"/>
    <property type="evidence" value="ECO:0007669"/>
    <property type="project" value="TreeGrafter"/>
</dbReference>
<reference evidence="7 8" key="1">
    <citation type="submission" date="2019-09" db="EMBL/GenBank/DDBJ databases">
        <title>Whole-genome sequence of the purple sulfur bacterium Thiohalocapsa marina DSM 19078.</title>
        <authorList>
            <person name="Kyndt J.A."/>
            <person name="Meyer T.E."/>
        </authorList>
    </citation>
    <scope>NUCLEOTIDE SEQUENCE [LARGE SCALE GENOMIC DNA]</scope>
    <source>
        <strain evidence="7 8">DSM 19078</strain>
    </source>
</reference>
<dbReference type="AlphaFoldDB" id="A0A5M8FVH7"/>